<evidence type="ECO:0000313" key="3">
    <source>
        <dbReference type="EMBL" id="KAG8572294.1"/>
    </source>
</evidence>
<dbReference type="InterPro" id="IPR035994">
    <property type="entry name" value="Nucleoside_phosphorylase_sf"/>
</dbReference>
<evidence type="ECO:0000256" key="1">
    <source>
        <dbReference type="ARBA" id="ARBA00010456"/>
    </source>
</evidence>
<protein>
    <recommendedName>
        <fullName evidence="2">Nucleoside phosphorylase domain-containing protein</fullName>
    </recommendedName>
</protein>
<comment type="caution">
    <text evidence="3">The sequence shown here is derived from an EMBL/GenBank/DDBJ whole genome shotgun (WGS) entry which is preliminary data.</text>
</comment>
<gene>
    <name evidence="3" type="ORF">GDO81_012005</name>
</gene>
<dbReference type="AlphaFoldDB" id="A0AAV7BIP5"/>
<dbReference type="SUPFAM" id="SSF53167">
    <property type="entry name" value="Purine and uridine phosphorylases"/>
    <property type="match status" value="1"/>
</dbReference>
<dbReference type="Gene3D" id="3.40.50.1580">
    <property type="entry name" value="Nucleoside phosphorylase domain"/>
    <property type="match status" value="1"/>
</dbReference>
<dbReference type="GO" id="GO:0009166">
    <property type="term" value="P:nucleotide catabolic process"/>
    <property type="evidence" value="ECO:0007669"/>
    <property type="project" value="InterPro"/>
</dbReference>
<dbReference type="Pfam" id="PF01048">
    <property type="entry name" value="PNP_UDP_1"/>
    <property type="match status" value="1"/>
</dbReference>
<dbReference type="NCBIfam" id="TIGR01719">
    <property type="entry name" value="euk_UDPppase"/>
    <property type="match status" value="1"/>
</dbReference>
<evidence type="ECO:0000313" key="4">
    <source>
        <dbReference type="Proteomes" id="UP000824782"/>
    </source>
</evidence>
<dbReference type="GO" id="GO:0005829">
    <property type="term" value="C:cytosol"/>
    <property type="evidence" value="ECO:0007669"/>
    <property type="project" value="TreeGrafter"/>
</dbReference>
<dbReference type="InterPro" id="IPR010059">
    <property type="entry name" value="Uridine_phosphorylase_euk"/>
</dbReference>
<dbReference type="CDD" id="cd17763">
    <property type="entry name" value="UP_hUPP-like"/>
    <property type="match status" value="1"/>
</dbReference>
<dbReference type="GO" id="GO:0006218">
    <property type="term" value="P:uridine catabolic process"/>
    <property type="evidence" value="ECO:0007669"/>
    <property type="project" value="TreeGrafter"/>
</dbReference>
<accession>A0AAV7BIP5</accession>
<feature type="domain" description="Nucleoside phosphorylase" evidence="2">
    <location>
        <begin position="1"/>
        <end position="194"/>
    </location>
</feature>
<dbReference type="InterPro" id="IPR000845">
    <property type="entry name" value="Nucleoside_phosphorylase_d"/>
</dbReference>
<dbReference type="Proteomes" id="UP000824782">
    <property type="component" value="Unassembled WGS sequence"/>
</dbReference>
<evidence type="ECO:0000259" key="2">
    <source>
        <dbReference type="Pfam" id="PF01048"/>
    </source>
</evidence>
<proteinExistence type="inferred from homology"/>
<comment type="similarity">
    <text evidence="1">Belongs to the PNP/UDP phosphorylase family.</text>
</comment>
<reference evidence="3" key="1">
    <citation type="thesis" date="2020" institute="ProQuest LLC" country="789 East Eisenhower Parkway, Ann Arbor, MI, USA">
        <title>Comparative Genomics and Chromosome Evolution.</title>
        <authorList>
            <person name="Mudd A.B."/>
        </authorList>
    </citation>
    <scope>NUCLEOTIDE SEQUENCE</scope>
    <source>
        <strain evidence="3">237g6f4</strain>
        <tissue evidence="3">Blood</tissue>
    </source>
</reference>
<organism evidence="3 4">
    <name type="scientific">Engystomops pustulosus</name>
    <name type="common">Tungara frog</name>
    <name type="synonym">Physalaemus pustulosus</name>
    <dbReference type="NCBI Taxonomy" id="76066"/>
    <lineage>
        <taxon>Eukaryota</taxon>
        <taxon>Metazoa</taxon>
        <taxon>Chordata</taxon>
        <taxon>Craniata</taxon>
        <taxon>Vertebrata</taxon>
        <taxon>Euteleostomi</taxon>
        <taxon>Amphibia</taxon>
        <taxon>Batrachia</taxon>
        <taxon>Anura</taxon>
        <taxon>Neobatrachia</taxon>
        <taxon>Hyloidea</taxon>
        <taxon>Leptodactylidae</taxon>
        <taxon>Leiuperinae</taxon>
        <taxon>Engystomops</taxon>
    </lineage>
</organism>
<dbReference type="GO" id="GO:0004850">
    <property type="term" value="F:uridine phosphorylase activity"/>
    <property type="evidence" value="ECO:0007669"/>
    <property type="project" value="InterPro"/>
</dbReference>
<dbReference type="PANTHER" id="PTHR43691">
    <property type="entry name" value="URIDINE PHOSPHORYLASE"/>
    <property type="match status" value="1"/>
</dbReference>
<keyword evidence="4" id="KW-1185">Reference proteome</keyword>
<name>A0AAV7BIP5_ENGPU</name>
<dbReference type="PANTHER" id="PTHR43691:SF10">
    <property type="entry name" value="URIDINE PHOSPHORYLASE 1"/>
    <property type="match status" value="1"/>
</dbReference>
<dbReference type="EMBL" id="WNYA01000005">
    <property type="protein sequence ID" value="KAG8572294.1"/>
    <property type="molecule type" value="Genomic_DNA"/>
</dbReference>
<sequence length="201" mass="22255">MGIPSISIMLHELIKLLYHSKCTDVTVIRIGTSGGIGMDPGSVVITSQSVNPCFKPEFEQIVLGKTVIRSTELDSALAQELVQCSQEINEFNTVIGRTMCTLDFYEGQARLDGAICSYTEEEKMQYLKSAYEAGIRNIEMESSVFAAMCNISGLRAAVVCVTLLNRLDGDQISSSHDVLVEYQQRPQKLVGYFIKKRLSQV</sequence>